<dbReference type="PANTHER" id="PTHR35337:SF1">
    <property type="entry name" value="SLR1478 PROTEIN"/>
    <property type="match status" value="1"/>
</dbReference>
<feature type="transmembrane region" description="Helical" evidence="1">
    <location>
        <begin position="159"/>
        <end position="182"/>
    </location>
</feature>
<evidence type="ECO:0000313" key="2">
    <source>
        <dbReference type="EMBL" id="HEU97468.1"/>
    </source>
</evidence>
<dbReference type="InterPro" id="IPR002798">
    <property type="entry name" value="SpoIIM-like"/>
</dbReference>
<feature type="transmembrane region" description="Helical" evidence="1">
    <location>
        <begin position="106"/>
        <end position="139"/>
    </location>
</feature>
<keyword evidence="1" id="KW-1133">Transmembrane helix</keyword>
<comment type="caution">
    <text evidence="2">The sequence shown here is derived from an EMBL/GenBank/DDBJ whole genome shotgun (WGS) entry which is preliminary data.</text>
</comment>
<proteinExistence type="predicted"/>
<dbReference type="EMBL" id="DSFE01000035">
    <property type="protein sequence ID" value="HEU97468.1"/>
    <property type="molecule type" value="Genomic_DNA"/>
</dbReference>
<keyword evidence="1" id="KW-0472">Membrane</keyword>
<evidence type="ECO:0008006" key="3">
    <source>
        <dbReference type="Google" id="ProtNLM"/>
    </source>
</evidence>
<accession>A0A7C2UJ06</accession>
<name>A0A7C2UJ06_9CREN</name>
<keyword evidence="1" id="KW-0812">Transmembrane</keyword>
<dbReference type="Pfam" id="PF01944">
    <property type="entry name" value="SpoIIM"/>
    <property type="match status" value="1"/>
</dbReference>
<organism evidence="2">
    <name type="scientific">Fervidicoccus fontis</name>
    <dbReference type="NCBI Taxonomy" id="683846"/>
    <lineage>
        <taxon>Archaea</taxon>
        <taxon>Thermoproteota</taxon>
        <taxon>Thermoprotei</taxon>
        <taxon>Fervidicoccales</taxon>
        <taxon>Fervidicoccaceae</taxon>
        <taxon>Fervidicoccus</taxon>
    </lineage>
</organism>
<dbReference type="Proteomes" id="UP000885664">
    <property type="component" value="Unassembled WGS sequence"/>
</dbReference>
<evidence type="ECO:0000256" key="1">
    <source>
        <dbReference type="SAM" id="Phobius"/>
    </source>
</evidence>
<dbReference type="AlphaFoldDB" id="A0A7C2UJ06"/>
<protein>
    <recommendedName>
        <fullName evidence="3">Stage II sporulation protein M</fullName>
    </recommendedName>
</protein>
<gene>
    <name evidence="2" type="ORF">ENO36_01240</name>
</gene>
<dbReference type="PANTHER" id="PTHR35337">
    <property type="entry name" value="SLR1478 PROTEIN"/>
    <property type="match status" value="1"/>
</dbReference>
<sequence>MRMRTLGVVMFLIFLTGGVLGYISAKMNPSGVAGDIMSSFGNKVRTINFTPFSLRSVLLVFINNFTVALLMFLLGITVILPSIIVFLNGAVAGVVVAFAEERGISLLLAVLAMIPHGIFELSAFFLSASYGTMLGIAFWRKIFGKGGDLFSLAVKMPFYIAFAAVLLITAAFIEVFISPLVFAV</sequence>
<feature type="transmembrane region" description="Helical" evidence="1">
    <location>
        <begin position="67"/>
        <end position="99"/>
    </location>
</feature>
<reference evidence="2" key="1">
    <citation type="journal article" date="2020" name="mSystems">
        <title>Genome- and Community-Level Interaction Insights into Carbon Utilization and Element Cycling Functions of Hydrothermarchaeota in Hydrothermal Sediment.</title>
        <authorList>
            <person name="Zhou Z."/>
            <person name="Liu Y."/>
            <person name="Xu W."/>
            <person name="Pan J."/>
            <person name="Luo Z.H."/>
            <person name="Li M."/>
        </authorList>
    </citation>
    <scope>NUCLEOTIDE SEQUENCE [LARGE SCALE GENOMIC DNA]</scope>
    <source>
        <strain evidence="2">SpSt-1259</strain>
    </source>
</reference>